<feature type="transmembrane region" description="Helical" evidence="6">
    <location>
        <begin position="400"/>
        <end position="423"/>
    </location>
</feature>
<evidence type="ECO:0000256" key="1">
    <source>
        <dbReference type="ARBA" id="ARBA00004141"/>
    </source>
</evidence>
<evidence type="ECO:0000313" key="8">
    <source>
        <dbReference type="Proteomes" id="UP000256661"/>
    </source>
</evidence>
<evidence type="ECO:0000256" key="2">
    <source>
        <dbReference type="ARBA" id="ARBA00022692"/>
    </source>
</evidence>
<organism evidence="7 8">
    <name type="scientific">Thermomonospora umbrina</name>
    <dbReference type="NCBI Taxonomy" id="111806"/>
    <lineage>
        <taxon>Bacteria</taxon>
        <taxon>Bacillati</taxon>
        <taxon>Actinomycetota</taxon>
        <taxon>Actinomycetes</taxon>
        <taxon>Streptosporangiales</taxon>
        <taxon>Thermomonosporaceae</taxon>
        <taxon>Thermomonospora</taxon>
    </lineage>
</organism>
<feature type="compositionally biased region" description="Basic and acidic residues" evidence="5">
    <location>
        <begin position="667"/>
        <end position="682"/>
    </location>
</feature>
<evidence type="ECO:0000256" key="3">
    <source>
        <dbReference type="ARBA" id="ARBA00022989"/>
    </source>
</evidence>
<keyword evidence="3 6" id="KW-1133">Transmembrane helix</keyword>
<evidence type="ECO:0000256" key="5">
    <source>
        <dbReference type="SAM" id="MobiDB-lite"/>
    </source>
</evidence>
<dbReference type="EMBL" id="QTTT01000001">
    <property type="protein sequence ID" value="REE95312.1"/>
    <property type="molecule type" value="Genomic_DNA"/>
</dbReference>
<feature type="transmembrane region" description="Helical" evidence="6">
    <location>
        <begin position="148"/>
        <end position="166"/>
    </location>
</feature>
<comment type="subcellular location">
    <subcellularLocation>
        <location evidence="1">Membrane</location>
        <topology evidence="1">Multi-pass membrane protein</topology>
    </subcellularLocation>
</comment>
<keyword evidence="4 6" id="KW-0472">Membrane</keyword>
<feature type="transmembrane region" description="Helical" evidence="6">
    <location>
        <begin position="178"/>
        <end position="197"/>
    </location>
</feature>
<dbReference type="InterPro" id="IPR053153">
    <property type="entry name" value="APC_K+_Transporter"/>
</dbReference>
<dbReference type="GO" id="GO:0022857">
    <property type="term" value="F:transmembrane transporter activity"/>
    <property type="evidence" value="ECO:0007669"/>
    <property type="project" value="InterPro"/>
</dbReference>
<dbReference type="PANTHER" id="PTHR47704:SF1">
    <property type="entry name" value="POTASSIUM TRANSPORTER KIMA"/>
    <property type="match status" value="1"/>
</dbReference>
<feature type="transmembrane region" description="Helical" evidence="6">
    <location>
        <begin position="444"/>
        <end position="462"/>
    </location>
</feature>
<evidence type="ECO:0000313" key="7">
    <source>
        <dbReference type="EMBL" id="REE95312.1"/>
    </source>
</evidence>
<evidence type="ECO:0000256" key="6">
    <source>
        <dbReference type="SAM" id="Phobius"/>
    </source>
</evidence>
<keyword evidence="2 6" id="KW-0812">Transmembrane</keyword>
<dbReference type="Proteomes" id="UP000256661">
    <property type="component" value="Unassembled WGS sequence"/>
</dbReference>
<accession>A0A3D9SHE5</accession>
<comment type="caution">
    <text evidence="7">The sequence shown here is derived from an EMBL/GenBank/DDBJ whole genome shotgun (WGS) entry which is preliminary data.</text>
</comment>
<reference evidence="7 8" key="1">
    <citation type="submission" date="2018-08" db="EMBL/GenBank/DDBJ databases">
        <title>Sequencing the genomes of 1000 actinobacteria strains.</title>
        <authorList>
            <person name="Klenk H.-P."/>
        </authorList>
    </citation>
    <scope>NUCLEOTIDE SEQUENCE [LARGE SCALE GENOMIC DNA]</scope>
    <source>
        <strain evidence="7 8">DSM 43927</strain>
    </source>
</reference>
<feature type="transmembrane region" description="Helical" evidence="6">
    <location>
        <begin position="261"/>
        <end position="282"/>
    </location>
</feature>
<feature type="transmembrane region" description="Helical" evidence="6">
    <location>
        <begin position="326"/>
        <end position="352"/>
    </location>
</feature>
<proteinExistence type="predicted"/>
<feature type="transmembrane region" description="Helical" evidence="6">
    <location>
        <begin position="105"/>
        <end position="128"/>
    </location>
</feature>
<dbReference type="AlphaFoldDB" id="A0A3D9SHE5"/>
<sequence length="682" mass="73803">MSKVPDVAKRFLVGRALRSGQLHEQLLPKRIALPVFASDPLSSVAYAPQELLMMLAVAGVSFYSYGPWIALAIVLLMAVVVASYRQNVHAYPSGGGDYEVAMTNLGQGAGLTVASALLVDYVLTVAVSVSAGVENIGSAVPWIGENKVVTAVGIIALLTVMNLRGVRESGTLFAIPTYGFVVGVLAMIVFGMVRLGTGDDLRAPTADLEIRPEQADLAGFAVLFLLLRAFSSGCAALTGVEAISNGVPAFRKPKSRNAATTLLMMGLVAVSMFCGVIALALASDVRVAEVPAHDLLRDGTPVGDEYVQEPILTQVASAVFGEGSIAFLYIAAVTALILFLAANTAYNGFPVLGSILARDGFLPRQLHTRGDRLAFSNGILILAAMAGLLVYAFQAEVTKLIQLYIVGVFVSFTLSQIGMVRHWNRHLRTETDPRVRAHMHRSRIINAIGGTVTGFVLVVVLITKFANGAWIVCIAMPVLFVLMKGIRRHYDMVARELEPTGEDVVLPARNHAIVLVSKLHKPTLRAVAYARATRPSSLEAVTVAVDADDVARLRDEWDSLNLPVPLKILDSPYREVTRPVLDYVKNVRRRSPRDVVTVFVPEYVVGHWWENLLHNQSALRMKGRLLFVPGVMVTSVPWQLASSDRLRGRPEPAAPGSVRRPYQGGPQEDRARPDDGIVSERD</sequence>
<dbReference type="Pfam" id="PF13520">
    <property type="entry name" value="AA_permease_2"/>
    <property type="match status" value="1"/>
</dbReference>
<gene>
    <name evidence="7" type="ORF">DFJ69_0698</name>
</gene>
<dbReference type="Gene3D" id="1.20.1740.10">
    <property type="entry name" value="Amino acid/polyamine transporter I"/>
    <property type="match status" value="1"/>
</dbReference>
<feature type="transmembrane region" description="Helical" evidence="6">
    <location>
        <begin position="62"/>
        <end position="84"/>
    </location>
</feature>
<dbReference type="RefSeq" id="WP_116021134.1">
    <property type="nucleotide sequence ID" value="NZ_QTTT01000001.1"/>
</dbReference>
<keyword evidence="8" id="KW-1185">Reference proteome</keyword>
<evidence type="ECO:0000256" key="4">
    <source>
        <dbReference type="ARBA" id="ARBA00023136"/>
    </source>
</evidence>
<dbReference type="OrthoDB" id="9759676at2"/>
<feature type="region of interest" description="Disordered" evidence="5">
    <location>
        <begin position="644"/>
        <end position="682"/>
    </location>
</feature>
<feature type="transmembrane region" description="Helical" evidence="6">
    <location>
        <begin position="373"/>
        <end position="394"/>
    </location>
</feature>
<feature type="transmembrane region" description="Helical" evidence="6">
    <location>
        <begin position="468"/>
        <end position="486"/>
    </location>
</feature>
<dbReference type="InterPro" id="IPR002293">
    <property type="entry name" value="AA/rel_permease1"/>
</dbReference>
<dbReference type="PANTHER" id="PTHR47704">
    <property type="entry name" value="POTASSIUM TRANSPORTER KIMA"/>
    <property type="match status" value="1"/>
</dbReference>
<dbReference type="GO" id="GO:0016020">
    <property type="term" value="C:membrane"/>
    <property type="evidence" value="ECO:0007669"/>
    <property type="project" value="UniProtKB-SubCell"/>
</dbReference>
<feature type="transmembrane region" description="Helical" evidence="6">
    <location>
        <begin position="217"/>
        <end position="240"/>
    </location>
</feature>
<protein>
    <submittedName>
        <fullName evidence="7">Amino acid/polyamine/organocation transporter (APC superfamily)</fullName>
    </submittedName>
</protein>
<name>A0A3D9SHE5_9ACTN</name>